<dbReference type="CDD" id="cd10950">
    <property type="entry name" value="CE4_BsYlxY_like"/>
    <property type="match status" value="1"/>
</dbReference>
<comment type="caution">
    <text evidence="2">The sequence shown here is derived from an EMBL/GenBank/DDBJ whole genome shotgun (WGS) entry which is preliminary data.</text>
</comment>
<dbReference type="InterPro" id="IPR011330">
    <property type="entry name" value="Glyco_hydro/deAcase_b/a-brl"/>
</dbReference>
<keyword evidence="3" id="KW-1185">Reference proteome</keyword>
<dbReference type="PANTHER" id="PTHR10587:SF80">
    <property type="entry name" value="CHITOOLIGOSACCHARIDE DEACETYLASE"/>
    <property type="match status" value="1"/>
</dbReference>
<organism evidence="2 3">
    <name type="scientific">Virgibacillus alimentarius</name>
    <dbReference type="NCBI Taxonomy" id="698769"/>
    <lineage>
        <taxon>Bacteria</taxon>
        <taxon>Bacillati</taxon>
        <taxon>Bacillota</taxon>
        <taxon>Bacilli</taxon>
        <taxon>Bacillales</taxon>
        <taxon>Bacillaceae</taxon>
        <taxon>Virgibacillus</taxon>
    </lineage>
</organism>
<evidence type="ECO:0000259" key="1">
    <source>
        <dbReference type="PROSITE" id="PS51677"/>
    </source>
</evidence>
<dbReference type="InterPro" id="IPR014228">
    <property type="entry name" value="Spore_polysacc_deacetyl_YlxY"/>
</dbReference>
<dbReference type="EMBL" id="JAGIKX010000001">
    <property type="protein sequence ID" value="MBP2256239.1"/>
    <property type="molecule type" value="Genomic_DNA"/>
</dbReference>
<evidence type="ECO:0000313" key="2">
    <source>
        <dbReference type="EMBL" id="MBP2256239.1"/>
    </source>
</evidence>
<sequence length="320" mass="36888">MYRYRKIVQLCVFILIVLLAFDIDYNPFVKNDVGKLSHQVVHVTKTKDPLYQEIKQKKSKYSKEPQNATVDKIWKKTPGRNGVEVDVEESYKQMKKEGNFDESKLVYKQIPPKVQFRELPASPVYRGHPEKEMVAFLINVSWGEEHIPEILDTLNEHNVKATFFIEGEWAKKNADLVKMINEQGHLIGNHAYNHPDMARLSNQEIIQQITQTNTIIEAIIDKTPRWFAPPSGSFKNNVVKTAHNLKMETILWTVDTIDWKNPSVSVMMNRVMTDIHPGATILMHPTSSVVEGLSPLIKDIKKKGYKIGTIEQLLNEEREI</sequence>
<dbReference type="NCBIfam" id="TIGR02873">
    <property type="entry name" value="spore_ylxY"/>
    <property type="match status" value="1"/>
</dbReference>
<dbReference type="Proteomes" id="UP001519294">
    <property type="component" value="Unassembled WGS sequence"/>
</dbReference>
<gene>
    <name evidence="2" type="ORF">J2Z81_000171</name>
</gene>
<feature type="domain" description="NodB homology" evidence="1">
    <location>
        <begin position="132"/>
        <end position="308"/>
    </location>
</feature>
<dbReference type="InterPro" id="IPR050248">
    <property type="entry name" value="Polysacc_deacetylase_ArnD"/>
</dbReference>
<evidence type="ECO:0000313" key="3">
    <source>
        <dbReference type="Proteomes" id="UP001519294"/>
    </source>
</evidence>
<name>A0ABS4S498_9BACI</name>
<proteinExistence type="predicted"/>
<dbReference type="PROSITE" id="PS51677">
    <property type="entry name" value="NODB"/>
    <property type="match status" value="1"/>
</dbReference>
<dbReference type="InterPro" id="IPR002509">
    <property type="entry name" value="NODB_dom"/>
</dbReference>
<reference evidence="2 3" key="1">
    <citation type="submission" date="2021-03" db="EMBL/GenBank/DDBJ databases">
        <title>Genomic Encyclopedia of Type Strains, Phase IV (KMG-IV): sequencing the most valuable type-strain genomes for metagenomic binning, comparative biology and taxonomic classification.</title>
        <authorList>
            <person name="Goeker M."/>
        </authorList>
    </citation>
    <scope>NUCLEOTIDE SEQUENCE [LARGE SCALE GENOMIC DNA]</scope>
    <source>
        <strain evidence="2 3">DSM 25790</strain>
    </source>
</reference>
<protein>
    <submittedName>
        <fullName evidence="2">Sporulation protein (Polysaccharide deacetylase family)</fullName>
    </submittedName>
</protein>
<dbReference type="SUPFAM" id="SSF88713">
    <property type="entry name" value="Glycoside hydrolase/deacetylase"/>
    <property type="match status" value="1"/>
</dbReference>
<dbReference type="Pfam" id="PF01522">
    <property type="entry name" value="Polysacc_deac_1"/>
    <property type="match status" value="1"/>
</dbReference>
<dbReference type="RefSeq" id="WP_226370524.1">
    <property type="nucleotide sequence ID" value="NZ_JAGIKX010000001.1"/>
</dbReference>
<dbReference type="PANTHER" id="PTHR10587">
    <property type="entry name" value="GLYCOSYL TRANSFERASE-RELATED"/>
    <property type="match status" value="1"/>
</dbReference>
<accession>A0ABS4S498</accession>
<dbReference type="Gene3D" id="3.20.20.370">
    <property type="entry name" value="Glycoside hydrolase/deacetylase"/>
    <property type="match status" value="1"/>
</dbReference>